<evidence type="ECO:0000256" key="2">
    <source>
        <dbReference type="ARBA" id="ARBA00022723"/>
    </source>
</evidence>
<dbReference type="InterPro" id="IPR017941">
    <property type="entry name" value="Rieske_2Fe-2S"/>
</dbReference>
<dbReference type="AlphaFoldDB" id="A0A6U6CLB5"/>
<evidence type="ECO:0000256" key="1">
    <source>
        <dbReference type="ARBA" id="ARBA00022714"/>
    </source>
</evidence>
<dbReference type="GO" id="GO:0046872">
    <property type="term" value="F:metal ion binding"/>
    <property type="evidence" value="ECO:0007669"/>
    <property type="project" value="UniProtKB-KW"/>
</dbReference>
<gene>
    <name evidence="7" type="ORF">GTHE00462_LOCUS32473</name>
    <name evidence="8" type="ORF">GTHE00462_LOCUS32509</name>
</gene>
<keyword evidence="4" id="KW-0411">Iron-sulfur</keyword>
<evidence type="ECO:0000313" key="7">
    <source>
        <dbReference type="EMBL" id="CAE2329787.1"/>
    </source>
</evidence>
<keyword evidence="1" id="KW-0001">2Fe-2S</keyword>
<feature type="domain" description="Rieske" evidence="6">
    <location>
        <begin position="1"/>
        <end position="84"/>
    </location>
</feature>
<evidence type="ECO:0000256" key="4">
    <source>
        <dbReference type="ARBA" id="ARBA00023014"/>
    </source>
</evidence>
<keyword evidence="3" id="KW-0408">Iron</keyword>
<evidence type="ECO:0000256" key="3">
    <source>
        <dbReference type="ARBA" id="ARBA00023004"/>
    </source>
</evidence>
<dbReference type="EMBL" id="HBKN01041592">
    <property type="protein sequence ID" value="CAE2329846.1"/>
    <property type="molecule type" value="Transcribed_RNA"/>
</dbReference>
<organism evidence="7">
    <name type="scientific">Guillardia theta</name>
    <name type="common">Cryptophyte</name>
    <name type="synonym">Cryptomonas phi</name>
    <dbReference type="NCBI Taxonomy" id="55529"/>
    <lineage>
        <taxon>Eukaryota</taxon>
        <taxon>Cryptophyceae</taxon>
        <taxon>Pyrenomonadales</taxon>
        <taxon>Geminigeraceae</taxon>
        <taxon>Guillardia</taxon>
    </lineage>
</organism>
<dbReference type="PANTHER" id="PTHR21496:SF0">
    <property type="entry name" value="RIESKE DOMAIN-CONTAINING PROTEIN"/>
    <property type="match status" value="1"/>
</dbReference>
<evidence type="ECO:0000313" key="8">
    <source>
        <dbReference type="EMBL" id="CAE2329846.1"/>
    </source>
</evidence>
<dbReference type="GO" id="GO:0051537">
    <property type="term" value="F:2 iron, 2 sulfur cluster binding"/>
    <property type="evidence" value="ECO:0007669"/>
    <property type="project" value="UniProtKB-KW"/>
</dbReference>
<dbReference type="InterPro" id="IPR036922">
    <property type="entry name" value="Rieske_2Fe-2S_sf"/>
</dbReference>
<comment type="cofactor">
    <cofactor evidence="5">
        <name>[2Fe-2S] cluster</name>
        <dbReference type="ChEBI" id="CHEBI:190135"/>
    </cofactor>
</comment>
<evidence type="ECO:0000256" key="5">
    <source>
        <dbReference type="ARBA" id="ARBA00034078"/>
    </source>
</evidence>
<evidence type="ECO:0000259" key="6">
    <source>
        <dbReference type="PROSITE" id="PS51296"/>
    </source>
</evidence>
<dbReference type="PANTHER" id="PTHR21496">
    <property type="entry name" value="FERREDOXIN-RELATED"/>
    <property type="match status" value="1"/>
</dbReference>
<protein>
    <recommendedName>
        <fullName evidence="6">Rieske domain-containing protein</fullName>
    </recommendedName>
</protein>
<proteinExistence type="predicted"/>
<dbReference type="PROSITE" id="PS51296">
    <property type="entry name" value="RIESKE"/>
    <property type="match status" value="1"/>
</dbReference>
<dbReference type="SUPFAM" id="SSF50022">
    <property type="entry name" value="ISP domain"/>
    <property type="match status" value="1"/>
</dbReference>
<sequence>MVKVGEQEVLLVNHENTIYALNPKCPHLGLSLKSGKITDDGQGPVITCKFHQSKFNLKTGECAAWSQSFLGIPGTGIIGGVVGNMGGPKHSPATVYSVEVDGEGSVMVDISKTGQSGCKV</sequence>
<dbReference type="Gene3D" id="2.102.10.10">
    <property type="entry name" value="Rieske [2Fe-2S] iron-sulphur domain"/>
    <property type="match status" value="1"/>
</dbReference>
<name>A0A6U6CLB5_GUITH</name>
<dbReference type="OMA" id="VGEWCPK"/>
<keyword evidence="2" id="KW-0479">Metal-binding</keyword>
<dbReference type="EMBL" id="HBKN01041547">
    <property type="protein sequence ID" value="CAE2329787.1"/>
    <property type="molecule type" value="Transcribed_RNA"/>
</dbReference>
<dbReference type="Pfam" id="PF00355">
    <property type="entry name" value="Rieske"/>
    <property type="match status" value="1"/>
</dbReference>
<reference evidence="7" key="1">
    <citation type="submission" date="2021-01" db="EMBL/GenBank/DDBJ databases">
        <authorList>
            <person name="Corre E."/>
            <person name="Pelletier E."/>
            <person name="Niang G."/>
            <person name="Scheremetjew M."/>
            <person name="Finn R."/>
            <person name="Kale V."/>
            <person name="Holt S."/>
            <person name="Cochrane G."/>
            <person name="Meng A."/>
            <person name="Brown T."/>
            <person name="Cohen L."/>
        </authorList>
    </citation>
    <scope>NUCLEOTIDE SEQUENCE</scope>
    <source>
        <strain evidence="7">CCMP 2712</strain>
    </source>
</reference>
<accession>A0A6U6CLB5</accession>